<reference evidence="2 3" key="1">
    <citation type="submission" date="2016-05" db="EMBL/GenBank/DDBJ databases">
        <title>Single-cell genome of chain-forming Candidatus Thiomargarita nelsonii and comparison to other large sulfur-oxidizing bacteria.</title>
        <authorList>
            <person name="Winkel M."/>
            <person name="Salman V."/>
            <person name="Woyke T."/>
            <person name="Schulz-Vogt H."/>
            <person name="Richter M."/>
            <person name="Flood B."/>
            <person name="Bailey J."/>
            <person name="Amann R."/>
            <person name="Mussmann M."/>
        </authorList>
    </citation>
    <scope>NUCLEOTIDE SEQUENCE [LARGE SCALE GENOMIC DNA]</scope>
    <source>
        <strain evidence="2 3">THI036</strain>
    </source>
</reference>
<dbReference type="EMBL" id="LUTY01000617">
    <property type="protein sequence ID" value="OAD22993.1"/>
    <property type="molecule type" value="Genomic_DNA"/>
</dbReference>
<comment type="caution">
    <text evidence="2">The sequence shown here is derived from an EMBL/GenBank/DDBJ whole genome shotgun (WGS) entry which is preliminary data.</text>
</comment>
<dbReference type="AlphaFoldDB" id="A0A176S4K0"/>
<name>A0A176S4K0_9GAMM</name>
<proteinExistence type="predicted"/>
<evidence type="ECO:0000256" key="1">
    <source>
        <dbReference type="SAM" id="MobiDB-lite"/>
    </source>
</evidence>
<gene>
    <name evidence="2" type="ORF">THIOM_001184</name>
</gene>
<keyword evidence="3" id="KW-1185">Reference proteome</keyword>
<feature type="region of interest" description="Disordered" evidence="1">
    <location>
        <begin position="1"/>
        <end position="20"/>
    </location>
</feature>
<accession>A0A176S4K0</accession>
<organism evidence="2 3">
    <name type="scientific">Candidatus Thiomargarita nelsonii</name>
    <dbReference type="NCBI Taxonomy" id="1003181"/>
    <lineage>
        <taxon>Bacteria</taxon>
        <taxon>Pseudomonadati</taxon>
        <taxon>Pseudomonadota</taxon>
        <taxon>Gammaproteobacteria</taxon>
        <taxon>Thiotrichales</taxon>
        <taxon>Thiotrichaceae</taxon>
        <taxon>Thiomargarita</taxon>
    </lineage>
</organism>
<evidence type="ECO:0000313" key="2">
    <source>
        <dbReference type="EMBL" id="OAD22993.1"/>
    </source>
</evidence>
<feature type="non-terminal residue" evidence="2">
    <location>
        <position position="55"/>
    </location>
</feature>
<dbReference type="Proteomes" id="UP000076962">
    <property type="component" value="Unassembled WGS sequence"/>
</dbReference>
<protein>
    <submittedName>
        <fullName evidence="2">Uncharacterized protein</fullName>
    </submittedName>
</protein>
<sequence>MFVTVGDKSPTTNSSVKAKSAFKKSEKIDILMTHAGPQCPDLQTGSIYLTELAKR</sequence>
<evidence type="ECO:0000313" key="3">
    <source>
        <dbReference type="Proteomes" id="UP000076962"/>
    </source>
</evidence>